<organism evidence="2 3">
    <name type="scientific">Mucilaginibacter straminoryzae</name>
    <dbReference type="NCBI Taxonomy" id="2932774"/>
    <lineage>
        <taxon>Bacteria</taxon>
        <taxon>Pseudomonadati</taxon>
        <taxon>Bacteroidota</taxon>
        <taxon>Sphingobacteriia</taxon>
        <taxon>Sphingobacteriales</taxon>
        <taxon>Sphingobacteriaceae</taxon>
        <taxon>Mucilaginibacter</taxon>
    </lineage>
</organism>
<dbReference type="RefSeq" id="WP_245132177.1">
    <property type="nucleotide sequence ID" value="NZ_JALJEJ010000010.1"/>
</dbReference>
<evidence type="ECO:0000259" key="1">
    <source>
        <dbReference type="Pfam" id="PF18899"/>
    </source>
</evidence>
<proteinExistence type="predicted"/>
<keyword evidence="3" id="KW-1185">Reference proteome</keyword>
<sequence>MSVYPTTDPEALKAFLSEQSSASVQLFDHFIGSYLDLYPVTLHPAKTMIGVATPRRRIAYVNQFGKNFLNVVFMFKQPYHDNLCFVKIAEVTGQHQFNHHLRIYHPEDINEEVLHFMKLAYEEGL</sequence>
<comment type="caution">
    <text evidence="2">The sequence shown here is derived from an EMBL/GenBank/DDBJ whole genome shotgun (WGS) entry which is preliminary data.</text>
</comment>
<name>A0A9X2BAK7_9SPHI</name>
<evidence type="ECO:0000313" key="2">
    <source>
        <dbReference type="EMBL" id="MCJ8211501.1"/>
    </source>
</evidence>
<dbReference type="Pfam" id="PF18899">
    <property type="entry name" value="DUF5655"/>
    <property type="match status" value="1"/>
</dbReference>
<gene>
    <name evidence="2" type="ORF">MUY27_17410</name>
</gene>
<dbReference type="Proteomes" id="UP001139450">
    <property type="component" value="Unassembled WGS sequence"/>
</dbReference>
<accession>A0A9X2BAK7</accession>
<feature type="domain" description="DUF5655" evidence="1">
    <location>
        <begin position="14"/>
        <end position="122"/>
    </location>
</feature>
<dbReference type="EMBL" id="JALJEJ010000010">
    <property type="protein sequence ID" value="MCJ8211501.1"/>
    <property type="molecule type" value="Genomic_DNA"/>
</dbReference>
<reference evidence="2" key="1">
    <citation type="submission" date="2022-04" db="EMBL/GenBank/DDBJ databases">
        <title>Mucilaginibacter sp. RS28 isolated from freshwater.</title>
        <authorList>
            <person name="Ko S.-R."/>
        </authorList>
    </citation>
    <scope>NUCLEOTIDE SEQUENCE</scope>
    <source>
        <strain evidence="2">RS28</strain>
    </source>
</reference>
<dbReference type="AlphaFoldDB" id="A0A9X2BAK7"/>
<protein>
    <submittedName>
        <fullName evidence="2">DUF5655 domain-containing protein</fullName>
    </submittedName>
</protein>
<dbReference type="InterPro" id="IPR043714">
    <property type="entry name" value="DUF5655"/>
</dbReference>
<evidence type="ECO:0000313" key="3">
    <source>
        <dbReference type="Proteomes" id="UP001139450"/>
    </source>
</evidence>